<dbReference type="Pfam" id="PF04149">
    <property type="entry name" value="DUF397"/>
    <property type="match status" value="1"/>
</dbReference>
<evidence type="ECO:0000259" key="1">
    <source>
        <dbReference type="Pfam" id="PF04149"/>
    </source>
</evidence>
<evidence type="ECO:0000313" key="2">
    <source>
        <dbReference type="EMBL" id="GAA2602429.1"/>
    </source>
</evidence>
<evidence type="ECO:0000313" key="3">
    <source>
        <dbReference type="Proteomes" id="UP001501447"/>
    </source>
</evidence>
<dbReference type="Proteomes" id="UP001501447">
    <property type="component" value="Unassembled WGS sequence"/>
</dbReference>
<dbReference type="InterPro" id="IPR007278">
    <property type="entry name" value="DUF397"/>
</dbReference>
<accession>A0ABN3PTW5</accession>
<reference evidence="2 3" key="1">
    <citation type="journal article" date="2019" name="Int. J. Syst. Evol. Microbiol.">
        <title>The Global Catalogue of Microorganisms (GCM) 10K type strain sequencing project: providing services to taxonomists for standard genome sequencing and annotation.</title>
        <authorList>
            <consortium name="The Broad Institute Genomics Platform"/>
            <consortium name="The Broad Institute Genome Sequencing Center for Infectious Disease"/>
            <person name="Wu L."/>
            <person name="Ma J."/>
        </authorList>
    </citation>
    <scope>NUCLEOTIDE SEQUENCE [LARGE SCALE GENOMIC DNA]</scope>
    <source>
        <strain evidence="2 3">JCM 16373</strain>
    </source>
</reference>
<sequence>MSERETATVWIKSSRSDGQGNCVEVALLGGGVAARDTKDRERATLSFSPQQWQAFIRSTARGRFDRM</sequence>
<dbReference type="EMBL" id="BAAARJ010000004">
    <property type="protein sequence ID" value="GAA2602429.1"/>
    <property type="molecule type" value="Genomic_DNA"/>
</dbReference>
<feature type="domain" description="DUF397" evidence="1">
    <location>
        <begin position="9"/>
        <end position="58"/>
    </location>
</feature>
<name>A0ABN3PTW5_9ACTN</name>
<organism evidence="2 3">
    <name type="scientific">Streptomyces axinellae</name>
    <dbReference type="NCBI Taxonomy" id="552788"/>
    <lineage>
        <taxon>Bacteria</taxon>
        <taxon>Bacillati</taxon>
        <taxon>Actinomycetota</taxon>
        <taxon>Actinomycetes</taxon>
        <taxon>Kitasatosporales</taxon>
        <taxon>Streptomycetaceae</taxon>
        <taxon>Streptomyces</taxon>
    </lineage>
</organism>
<gene>
    <name evidence="2" type="ORF">GCM10009863_14730</name>
</gene>
<comment type="caution">
    <text evidence="2">The sequence shown here is derived from an EMBL/GenBank/DDBJ whole genome shotgun (WGS) entry which is preliminary data.</text>
</comment>
<dbReference type="RefSeq" id="WP_344563382.1">
    <property type="nucleotide sequence ID" value="NZ_BAAARJ010000004.1"/>
</dbReference>
<protein>
    <submittedName>
        <fullName evidence="2">DUF397 domain-containing protein</fullName>
    </submittedName>
</protein>
<proteinExistence type="predicted"/>
<keyword evidence="3" id="KW-1185">Reference proteome</keyword>